<dbReference type="Pfam" id="PF00293">
    <property type="entry name" value="NUDIX"/>
    <property type="match status" value="1"/>
</dbReference>
<gene>
    <name evidence="2" type="ORF">ACFOKA_06165</name>
</gene>
<protein>
    <submittedName>
        <fullName evidence="2">NUDIX domain-containing protein</fullName>
    </submittedName>
</protein>
<dbReference type="Gene3D" id="2.20.70.10">
    <property type="match status" value="1"/>
</dbReference>
<dbReference type="EMBL" id="JBHRSL010000003">
    <property type="protein sequence ID" value="MFC3051483.1"/>
    <property type="molecule type" value="Genomic_DNA"/>
</dbReference>
<dbReference type="InterPro" id="IPR015797">
    <property type="entry name" value="NUDIX_hydrolase-like_dom_sf"/>
</dbReference>
<dbReference type="InterPro" id="IPR000086">
    <property type="entry name" value="NUDIX_hydrolase_dom"/>
</dbReference>
<dbReference type="PANTHER" id="PTHR43222:SF2">
    <property type="entry name" value="NUDIX HYDROLASE 23, CHLOROPLASTIC"/>
    <property type="match status" value="1"/>
</dbReference>
<dbReference type="RefSeq" id="WP_194214312.1">
    <property type="nucleotide sequence ID" value="NZ_CP061205.1"/>
</dbReference>
<accession>A0ABV7D2T5</accession>
<reference evidence="3" key="1">
    <citation type="journal article" date="2019" name="Int. J. Syst. Evol. Microbiol.">
        <title>The Global Catalogue of Microorganisms (GCM) 10K type strain sequencing project: providing services to taxonomists for standard genome sequencing and annotation.</title>
        <authorList>
            <consortium name="The Broad Institute Genomics Platform"/>
            <consortium name="The Broad Institute Genome Sequencing Center for Infectious Disease"/>
            <person name="Wu L."/>
            <person name="Ma J."/>
        </authorList>
    </citation>
    <scope>NUCLEOTIDE SEQUENCE [LARGE SCALE GENOMIC DNA]</scope>
    <source>
        <strain evidence="3">KCTC 62164</strain>
    </source>
</reference>
<organism evidence="2 3">
    <name type="scientific">Kordiimonas pumila</name>
    <dbReference type="NCBI Taxonomy" id="2161677"/>
    <lineage>
        <taxon>Bacteria</taxon>
        <taxon>Pseudomonadati</taxon>
        <taxon>Pseudomonadota</taxon>
        <taxon>Alphaproteobacteria</taxon>
        <taxon>Kordiimonadales</taxon>
        <taxon>Kordiimonadaceae</taxon>
        <taxon>Kordiimonas</taxon>
    </lineage>
</organism>
<evidence type="ECO:0000259" key="1">
    <source>
        <dbReference type="PROSITE" id="PS51462"/>
    </source>
</evidence>
<dbReference type="InterPro" id="IPR029401">
    <property type="entry name" value="Nudix_N"/>
</dbReference>
<dbReference type="CDD" id="cd04511">
    <property type="entry name" value="NUDIX_Hydrolase"/>
    <property type="match status" value="1"/>
</dbReference>
<comment type="caution">
    <text evidence="2">The sequence shown here is derived from an EMBL/GenBank/DDBJ whole genome shotgun (WGS) entry which is preliminary data.</text>
</comment>
<evidence type="ECO:0000313" key="2">
    <source>
        <dbReference type="EMBL" id="MFC3051483.1"/>
    </source>
</evidence>
<dbReference type="PROSITE" id="PS51462">
    <property type="entry name" value="NUDIX"/>
    <property type="match status" value="1"/>
</dbReference>
<keyword evidence="3" id="KW-1185">Reference proteome</keyword>
<evidence type="ECO:0000313" key="3">
    <source>
        <dbReference type="Proteomes" id="UP001595444"/>
    </source>
</evidence>
<proteinExistence type="predicted"/>
<dbReference type="PANTHER" id="PTHR43222">
    <property type="entry name" value="NUDIX HYDROLASE 23"/>
    <property type="match status" value="1"/>
</dbReference>
<dbReference type="Gene3D" id="3.90.79.10">
    <property type="entry name" value="Nucleoside Triphosphate Pyrophosphohydrolase"/>
    <property type="match status" value="1"/>
</dbReference>
<sequence length="177" mass="19976">MTTVYTDNFIHQIPEGDDHKRMVCADCGFIAYENPKIIAGSVVMCGDKVLLCRRAIHPQKGKWTIPAGFLEMGETPAEGAAREAWEEARAKITIRDLLAIYTVKRISQVQMMYRAYLPEPVFEPGPESLEVVLFDWADIPWADLAFPSVHWALHHFQAVEGKQGFAPFSNPEGWEQA</sequence>
<dbReference type="SUPFAM" id="SSF55811">
    <property type="entry name" value="Nudix"/>
    <property type="match status" value="1"/>
</dbReference>
<name>A0ABV7D2T5_9PROT</name>
<dbReference type="Pfam" id="PF14803">
    <property type="entry name" value="Zn_ribbon_Nudix"/>
    <property type="match status" value="1"/>
</dbReference>
<dbReference type="Proteomes" id="UP001595444">
    <property type="component" value="Unassembled WGS sequence"/>
</dbReference>
<feature type="domain" description="Nudix hydrolase" evidence="1">
    <location>
        <begin position="34"/>
        <end position="166"/>
    </location>
</feature>